<evidence type="ECO:0000259" key="4">
    <source>
        <dbReference type="Pfam" id="PF02872"/>
    </source>
</evidence>
<comment type="similarity">
    <text evidence="2">Belongs to the 5'-nucleotidase family.</text>
</comment>
<dbReference type="Gene3D" id="3.60.21.10">
    <property type="match status" value="1"/>
</dbReference>
<feature type="domain" description="5'-Nucleotidase C-terminal" evidence="4">
    <location>
        <begin position="286"/>
        <end position="428"/>
    </location>
</feature>
<accession>A0A9W5S2P2</accession>
<keyword evidence="6" id="KW-1185">Reference proteome</keyword>
<proteinExistence type="inferred from homology"/>
<feature type="domain" description="Calcineurin-like phosphoesterase" evidence="3">
    <location>
        <begin position="10"/>
        <end position="207"/>
    </location>
</feature>
<dbReference type="SUPFAM" id="SSF56300">
    <property type="entry name" value="Metallo-dependent phosphatases"/>
    <property type="match status" value="1"/>
</dbReference>
<dbReference type="Gene3D" id="3.90.780.10">
    <property type="entry name" value="5'-Nucleotidase, C-terminal domain"/>
    <property type="match status" value="1"/>
</dbReference>
<evidence type="ECO:0000313" key="6">
    <source>
        <dbReference type="Proteomes" id="UP000053750"/>
    </source>
</evidence>
<dbReference type="PRINTS" id="PR01607">
    <property type="entry name" value="APYRASEFAMLY"/>
</dbReference>
<dbReference type="SUPFAM" id="SSF55816">
    <property type="entry name" value="5'-nucleotidase (syn. UDP-sugar hydrolase), C-terminal domain"/>
    <property type="match status" value="1"/>
</dbReference>
<dbReference type="GO" id="GO:0030288">
    <property type="term" value="C:outer membrane-bounded periplasmic space"/>
    <property type="evidence" value="ECO:0007669"/>
    <property type="project" value="TreeGrafter"/>
</dbReference>
<organism evidence="5 6">
    <name type="scientific">Paenibacillus darwinianus</name>
    <dbReference type="NCBI Taxonomy" id="1380763"/>
    <lineage>
        <taxon>Bacteria</taxon>
        <taxon>Bacillati</taxon>
        <taxon>Bacillota</taxon>
        <taxon>Bacilli</taxon>
        <taxon>Bacillales</taxon>
        <taxon>Paenibacillaceae</taxon>
        <taxon>Paenibacillus</taxon>
    </lineage>
</organism>
<dbReference type="GO" id="GO:0000166">
    <property type="term" value="F:nucleotide binding"/>
    <property type="evidence" value="ECO:0007669"/>
    <property type="project" value="UniProtKB-KW"/>
</dbReference>
<dbReference type="PANTHER" id="PTHR11575">
    <property type="entry name" value="5'-NUCLEOTIDASE-RELATED"/>
    <property type="match status" value="1"/>
</dbReference>
<dbReference type="CDD" id="cd00845">
    <property type="entry name" value="MPP_UshA_N_like"/>
    <property type="match status" value="1"/>
</dbReference>
<keyword evidence="1" id="KW-0732">Signal</keyword>
<dbReference type="InterPro" id="IPR029052">
    <property type="entry name" value="Metallo-depent_PP-like"/>
</dbReference>
<dbReference type="GO" id="GO:0008253">
    <property type="term" value="F:5'-nucleotidase activity"/>
    <property type="evidence" value="ECO:0007669"/>
    <property type="project" value="TreeGrafter"/>
</dbReference>
<keyword evidence="2" id="KW-0547">Nucleotide-binding</keyword>
<dbReference type="Proteomes" id="UP000053750">
    <property type="component" value="Unassembled WGS sequence"/>
</dbReference>
<gene>
    <name evidence="5" type="ORF">BG53_09330</name>
</gene>
<reference evidence="5 6" key="1">
    <citation type="submission" date="2014-02" db="EMBL/GenBank/DDBJ databases">
        <title>Genome sequence of Paenibacillus darwinianus reveals adaptive mechanisms for survival in Antarctic soils.</title>
        <authorList>
            <person name="Dsouza M."/>
            <person name="Taylor M.W."/>
            <person name="Turner S.J."/>
            <person name="Aislabie J."/>
        </authorList>
    </citation>
    <scope>NUCLEOTIDE SEQUENCE [LARGE SCALE GENOMIC DNA]</scope>
    <source>
        <strain evidence="5 6">CE1</strain>
    </source>
</reference>
<evidence type="ECO:0000313" key="5">
    <source>
        <dbReference type="EMBL" id="EXX91723.1"/>
    </source>
</evidence>
<dbReference type="Pfam" id="PF00149">
    <property type="entry name" value="Metallophos"/>
    <property type="match status" value="1"/>
</dbReference>
<dbReference type="InterPro" id="IPR004843">
    <property type="entry name" value="Calcineurin-like_PHP"/>
</dbReference>
<evidence type="ECO:0000256" key="2">
    <source>
        <dbReference type="RuleBase" id="RU362119"/>
    </source>
</evidence>
<protein>
    <submittedName>
        <fullName evidence="5">Metallophosphoesterase</fullName>
    </submittedName>
</protein>
<dbReference type="InterPro" id="IPR036907">
    <property type="entry name" value="5'-Nucleotdase_C_sf"/>
</dbReference>
<keyword evidence="2" id="KW-0378">Hydrolase</keyword>
<dbReference type="OrthoDB" id="9793179at2"/>
<comment type="caution">
    <text evidence="5">The sequence shown here is derived from an EMBL/GenBank/DDBJ whole genome shotgun (WGS) entry which is preliminary data.</text>
</comment>
<dbReference type="GO" id="GO:0008768">
    <property type="term" value="F:UDP-sugar diphosphatase activity"/>
    <property type="evidence" value="ECO:0007669"/>
    <property type="project" value="TreeGrafter"/>
</dbReference>
<dbReference type="InterPro" id="IPR006179">
    <property type="entry name" value="5_nucleotidase/apyrase"/>
</dbReference>
<dbReference type="GO" id="GO:0009166">
    <property type="term" value="P:nucleotide catabolic process"/>
    <property type="evidence" value="ECO:0007669"/>
    <property type="project" value="InterPro"/>
</dbReference>
<evidence type="ECO:0000259" key="3">
    <source>
        <dbReference type="Pfam" id="PF00149"/>
    </source>
</evidence>
<name>A0A9W5S2P2_9BACL</name>
<sequence length="479" mass="51900">MSTSAARVLLLHSNDMHSHLEQAAKMSTYIAEQRRFYGTDRLLTLDIGDHMDRMRLETEGSDGLVNIALLNGAGYDAVTLGNNEGLTYTENVLERAYAKEARFAVLCANLKRSADGKRPEWLLPGTVIRKGGLRFGLIGVTAAFSDFYSMLGWDAGDPVKAAAEQVKALRPHADVMVLLSHLGLAFDKRIAEELNGIDLILGGHTHHLLEEPLVVRGTTICAAGKFGDQIGRVEIDIDPVSSRPVFLASCVPIAAYAEDAEAAAVIGRFRETGARLLSRTVARLGMALPASAERESPLGNLLAAGLRRWTEAEIGIVNAGQLLGGLAAGDVTAAQLHALCPSPINPCRMRLSGAHIRRALEESLLPEFVGMPIRGFGFRGHQLGTLAVDGLVVHYDPDGPPMGKLMDVRAADGPLDDGRLYTVGTIDMFTFGIGYESLKQGLEIRYYLPEFIRDVLAEELGREERIGDAARLRWVQAGR</sequence>
<dbReference type="EMBL" id="JFHU01000024">
    <property type="protein sequence ID" value="EXX91723.1"/>
    <property type="molecule type" value="Genomic_DNA"/>
</dbReference>
<dbReference type="AlphaFoldDB" id="A0A9W5S2P2"/>
<evidence type="ECO:0000256" key="1">
    <source>
        <dbReference type="ARBA" id="ARBA00022729"/>
    </source>
</evidence>
<dbReference type="Pfam" id="PF02872">
    <property type="entry name" value="5_nucleotid_C"/>
    <property type="match status" value="1"/>
</dbReference>
<dbReference type="PANTHER" id="PTHR11575:SF23">
    <property type="entry name" value="5-NUCLEOTIDASE FAMILY PROTEIN"/>
    <property type="match status" value="1"/>
</dbReference>
<dbReference type="InterPro" id="IPR008334">
    <property type="entry name" value="5'-Nucleotdase_C"/>
</dbReference>